<evidence type="ECO:0000313" key="2">
    <source>
        <dbReference type="EMBL" id="KAI7840033.1"/>
    </source>
</evidence>
<keyword evidence="3" id="KW-1185">Reference proteome</keyword>
<dbReference type="PANTHER" id="PTHR35585">
    <property type="entry name" value="HHE DOMAIN PROTEIN (AFU_ORTHOLOGUE AFUA_4G00730)"/>
    <property type="match status" value="1"/>
</dbReference>
<accession>A0AAD5H403</accession>
<comment type="caution">
    <text evidence="2">The sequence shown here is derived from an EMBL/GenBank/DDBJ whole genome shotgun (WGS) entry which is preliminary data.</text>
</comment>
<protein>
    <recommendedName>
        <fullName evidence="4">Hemerythrin-like domain-containing protein</fullName>
    </recommendedName>
</protein>
<feature type="region of interest" description="Disordered" evidence="1">
    <location>
        <begin position="210"/>
        <end position="301"/>
    </location>
</feature>
<evidence type="ECO:0008006" key="4">
    <source>
        <dbReference type="Google" id="ProtNLM"/>
    </source>
</evidence>
<dbReference type="EMBL" id="JADXDR010000086">
    <property type="protein sequence ID" value="KAI7840033.1"/>
    <property type="molecule type" value="Genomic_DNA"/>
</dbReference>
<name>A0AAD5H403_9CHLO</name>
<organism evidence="2 3">
    <name type="scientific">Chlorella ohadii</name>
    <dbReference type="NCBI Taxonomy" id="2649997"/>
    <lineage>
        <taxon>Eukaryota</taxon>
        <taxon>Viridiplantae</taxon>
        <taxon>Chlorophyta</taxon>
        <taxon>core chlorophytes</taxon>
        <taxon>Trebouxiophyceae</taxon>
        <taxon>Chlorellales</taxon>
        <taxon>Chlorellaceae</taxon>
        <taxon>Chlorella clade</taxon>
        <taxon>Chlorella</taxon>
    </lineage>
</organism>
<feature type="compositionally biased region" description="Polar residues" evidence="1">
    <location>
        <begin position="220"/>
        <end position="231"/>
    </location>
</feature>
<dbReference type="PANTHER" id="PTHR35585:SF1">
    <property type="entry name" value="HHE DOMAIN PROTEIN (AFU_ORTHOLOGUE AFUA_4G00730)"/>
    <property type="match status" value="1"/>
</dbReference>
<sequence>MGALRSPDLMDCILCDHSSTLTLFNTFFSASGGGACGAVHARAVAESVVLYPVLQTRLGTEGAQWAARALAEHALIEQAVADVLTLRSVGREALANRLKQLQADFVAHQAEEEGAILPALASVLSAEESLALAAQFKAAKQMAPIAPQPAIAQAQAAQAAVVAASPPVAPPSSAIGGAGPSTVTTGDAAMEGPASGGAFGGAAMSSGGVGVEAPTAGTGMPNTGAETTPNLGSGGAGAEAGAMDLAGVDADASPAGGDVDMATGGAAGTAGPIPGLAPAEGGLAGKAGERREHESAMQPEA</sequence>
<reference evidence="2" key="1">
    <citation type="submission" date="2020-11" db="EMBL/GenBank/DDBJ databases">
        <title>Chlorella ohadii genome sequencing and assembly.</title>
        <authorList>
            <person name="Murik O."/>
            <person name="Treves H."/>
            <person name="Kedem I."/>
            <person name="Shotland Y."/>
            <person name="Kaplan A."/>
        </authorList>
    </citation>
    <scope>NUCLEOTIDE SEQUENCE</scope>
    <source>
        <strain evidence="2">1</strain>
    </source>
</reference>
<dbReference type="Proteomes" id="UP001205105">
    <property type="component" value="Unassembled WGS sequence"/>
</dbReference>
<feature type="compositionally biased region" description="Low complexity" evidence="1">
    <location>
        <begin position="255"/>
        <end position="281"/>
    </location>
</feature>
<gene>
    <name evidence="2" type="ORF">COHA_006239</name>
</gene>
<evidence type="ECO:0000313" key="3">
    <source>
        <dbReference type="Proteomes" id="UP001205105"/>
    </source>
</evidence>
<dbReference type="Gene3D" id="1.20.120.520">
    <property type="entry name" value="nmb1532 protein domain like"/>
    <property type="match status" value="1"/>
</dbReference>
<proteinExistence type="predicted"/>
<dbReference type="AlphaFoldDB" id="A0AAD5H403"/>
<evidence type="ECO:0000256" key="1">
    <source>
        <dbReference type="SAM" id="MobiDB-lite"/>
    </source>
</evidence>